<dbReference type="GO" id="GO:0006207">
    <property type="term" value="P:'de novo' pyrimidine nucleobase biosynthetic process"/>
    <property type="evidence" value="ECO:0007669"/>
    <property type="project" value="InterPro"/>
</dbReference>
<comment type="caution">
    <text evidence="9">The sequence shown here is derived from an EMBL/GenBank/DDBJ whole genome shotgun (WGS) entry which is preliminary data.</text>
</comment>
<dbReference type="NCBIfam" id="TIGR02127">
    <property type="entry name" value="pyrF_sub2"/>
    <property type="match status" value="1"/>
</dbReference>
<comment type="similarity">
    <text evidence="2">Belongs to the OMP decarboxylase family. Type 2 subfamily.</text>
</comment>
<dbReference type="PANTHER" id="PTHR43375">
    <property type="entry name" value="OROTIDINE 5'-PHOSPHATE DECARBOXYLASE"/>
    <property type="match status" value="1"/>
</dbReference>
<dbReference type="CDD" id="cd04725">
    <property type="entry name" value="OMP_decarboxylase_like"/>
    <property type="match status" value="1"/>
</dbReference>
<reference evidence="9 10" key="1">
    <citation type="submission" date="2017-11" db="EMBL/GenBank/DDBJ databases">
        <title>Evolution of Phototrophy in the Chloroflexi Phylum Driven by Horizontal Gene Transfer.</title>
        <authorList>
            <person name="Ward L.M."/>
            <person name="Hemp J."/>
            <person name="Shih P.M."/>
            <person name="Mcglynn S.E."/>
            <person name="Fischer W."/>
        </authorList>
    </citation>
    <scope>NUCLEOTIDE SEQUENCE [LARGE SCALE GENOMIC DNA]</scope>
    <source>
        <strain evidence="9">JP3_7</strain>
    </source>
</reference>
<dbReference type="InterPro" id="IPR013785">
    <property type="entry name" value="Aldolase_TIM"/>
</dbReference>
<evidence type="ECO:0000256" key="7">
    <source>
        <dbReference type="NCBIfam" id="TIGR02127"/>
    </source>
</evidence>
<sequence length="286" mass="31176">MSAFIEKLAQAQHKNRSYLCIGLDIVAAHTPLPIQPYDEPMLPFARAIIEATRDLVCAYKANLGFYLAEGAAGMIALERIVRLIPPDIPIILDGAFGDVGRTAEAYARGAFEQFRADAVTLSPYIGSDAIRPFLKYADRGVFVTARTSNEHAWELQHLEVEVQPAIDDRRANALTLHLYEKVALMANRWHAEGPGACGLVVSATAPEEMQRIRVLSPQLPFLIPILGAQDSDLAAAVEFGRTRDGLGPVISVSHSVIYASRKADFAEAARAAALQWVEQMRSLGGL</sequence>
<dbReference type="UniPathway" id="UPA00070">
    <property type="reaction ID" value="UER00120"/>
</dbReference>
<dbReference type="SUPFAM" id="SSF51366">
    <property type="entry name" value="Ribulose-phoshate binding barrel"/>
    <property type="match status" value="1"/>
</dbReference>
<keyword evidence="3" id="KW-0210">Decarboxylase</keyword>
<name>A0A2M8QA02_9CHLR</name>
<protein>
    <recommendedName>
        <fullName evidence="7">Orotidine-5'-phosphate decarboxylase</fullName>
        <ecNumber evidence="7">4.1.1.23</ecNumber>
    </recommendedName>
</protein>
<dbReference type="Proteomes" id="UP000230790">
    <property type="component" value="Unassembled WGS sequence"/>
</dbReference>
<evidence type="ECO:0000313" key="10">
    <source>
        <dbReference type="Proteomes" id="UP000230790"/>
    </source>
</evidence>
<dbReference type="Pfam" id="PF00215">
    <property type="entry name" value="OMPdecase"/>
    <property type="match status" value="1"/>
</dbReference>
<evidence type="ECO:0000256" key="4">
    <source>
        <dbReference type="ARBA" id="ARBA00022975"/>
    </source>
</evidence>
<dbReference type="Gene3D" id="3.20.20.70">
    <property type="entry name" value="Aldolase class I"/>
    <property type="match status" value="1"/>
</dbReference>
<proteinExistence type="inferred from homology"/>
<evidence type="ECO:0000313" key="9">
    <source>
        <dbReference type="EMBL" id="PJF46645.1"/>
    </source>
</evidence>
<dbReference type="SMART" id="SM00934">
    <property type="entry name" value="OMPdecase"/>
    <property type="match status" value="1"/>
</dbReference>
<dbReference type="AlphaFoldDB" id="A0A2M8QA02"/>
<accession>A0A2M8QA02</accession>
<dbReference type="InterPro" id="IPR001754">
    <property type="entry name" value="OMPdeCOase_dom"/>
</dbReference>
<dbReference type="GO" id="GO:0004590">
    <property type="term" value="F:orotidine-5'-phosphate decarboxylase activity"/>
    <property type="evidence" value="ECO:0007669"/>
    <property type="project" value="UniProtKB-UniRule"/>
</dbReference>
<evidence type="ECO:0000259" key="8">
    <source>
        <dbReference type="SMART" id="SM00934"/>
    </source>
</evidence>
<evidence type="ECO:0000256" key="1">
    <source>
        <dbReference type="ARBA" id="ARBA00004861"/>
    </source>
</evidence>
<dbReference type="EMBL" id="PGTN01000116">
    <property type="protein sequence ID" value="PJF46645.1"/>
    <property type="molecule type" value="Genomic_DNA"/>
</dbReference>
<dbReference type="GO" id="GO:0044205">
    <property type="term" value="P:'de novo' UMP biosynthetic process"/>
    <property type="evidence" value="ECO:0007669"/>
    <property type="project" value="UniProtKB-UniPathway"/>
</dbReference>
<evidence type="ECO:0000256" key="2">
    <source>
        <dbReference type="ARBA" id="ARBA00008847"/>
    </source>
</evidence>
<gene>
    <name evidence="9" type="primary">pyrF</name>
    <name evidence="9" type="ORF">CUN48_12750</name>
</gene>
<feature type="domain" description="Orotidine 5'-phosphate decarboxylase" evidence="8">
    <location>
        <begin position="18"/>
        <end position="269"/>
    </location>
</feature>
<comment type="pathway">
    <text evidence="1">Pyrimidine metabolism; UMP biosynthesis via de novo pathway; UMP from orotate: step 2/2.</text>
</comment>
<comment type="catalytic activity">
    <reaction evidence="6">
        <text>orotidine 5'-phosphate + H(+) = UMP + CO2</text>
        <dbReference type="Rhea" id="RHEA:11596"/>
        <dbReference type="ChEBI" id="CHEBI:15378"/>
        <dbReference type="ChEBI" id="CHEBI:16526"/>
        <dbReference type="ChEBI" id="CHEBI:57538"/>
        <dbReference type="ChEBI" id="CHEBI:57865"/>
        <dbReference type="EC" id="4.1.1.23"/>
    </reaction>
</comment>
<evidence type="ECO:0000256" key="3">
    <source>
        <dbReference type="ARBA" id="ARBA00022793"/>
    </source>
</evidence>
<dbReference type="EC" id="4.1.1.23" evidence="7"/>
<evidence type="ECO:0000256" key="5">
    <source>
        <dbReference type="ARBA" id="ARBA00023239"/>
    </source>
</evidence>
<dbReference type="InterPro" id="IPR011060">
    <property type="entry name" value="RibuloseP-bd_barrel"/>
</dbReference>
<keyword evidence="5" id="KW-0456">Lyase</keyword>
<organism evidence="9 10">
    <name type="scientific">Candidatus Thermofonsia Clade 3 bacterium</name>
    <dbReference type="NCBI Taxonomy" id="2364212"/>
    <lineage>
        <taxon>Bacteria</taxon>
        <taxon>Bacillati</taxon>
        <taxon>Chloroflexota</taxon>
        <taxon>Candidatus Thermofontia</taxon>
        <taxon>Candidatus Thermofonsia Clade 3</taxon>
    </lineage>
</organism>
<dbReference type="PANTHER" id="PTHR43375:SF1">
    <property type="entry name" value="OROTIDINE 5'-PHOSPHATE DECARBOXYLASE"/>
    <property type="match status" value="1"/>
</dbReference>
<dbReference type="InterPro" id="IPR011995">
    <property type="entry name" value="OMPdecase_type-2"/>
</dbReference>
<evidence type="ECO:0000256" key="6">
    <source>
        <dbReference type="ARBA" id="ARBA00049157"/>
    </source>
</evidence>
<keyword evidence="4" id="KW-0665">Pyrimidine biosynthesis</keyword>